<dbReference type="AlphaFoldDB" id="A0A147KH60"/>
<dbReference type="Proteomes" id="UP000074382">
    <property type="component" value="Unassembled WGS sequence"/>
</dbReference>
<accession>A0A147KH60</accession>
<keyword evidence="2" id="KW-1185">Reference proteome</keyword>
<gene>
    <name evidence="1" type="ORF">AC529_11675</name>
</gene>
<dbReference type="EMBL" id="LGEM01000088">
    <property type="protein sequence ID" value="KUP96628.1"/>
    <property type="molecule type" value="Genomic_DNA"/>
</dbReference>
<dbReference type="STRING" id="665004.AC529_11675"/>
<organism evidence="1 2">
    <name type="scientific">Thermobifida cellulosilytica TB100</name>
    <dbReference type="NCBI Taxonomy" id="665004"/>
    <lineage>
        <taxon>Bacteria</taxon>
        <taxon>Bacillati</taxon>
        <taxon>Actinomycetota</taxon>
        <taxon>Actinomycetes</taxon>
        <taxon>Streptosporangiales</taxon>
        <taxon>Nocardiopsidaceae</taxon>
        <taxon>Thermobifida</taxon>
    </lineage>
</organism>
<name>A0A147KH60_THECS</name>
<evidence type="ECO:0000313" key="1">
    <source>
        <dbReference type="EMBL" id="KUP96628.1"/>
    </source>
</evidence>
<proteinExistence type="predicted"/>
<sequence>MDVGPFALDDTETSVFRQVLHCFAHSSARQPELLDELDERGDRQARFVPARVDASHEDGGQLSPTGVGAVHVQLAVWAISAGQVHDTSVHFYA</sequence>
<evidence type="ECO:0000313" key="2">
    <source>
        <dbReference type="Proteomes" id="UP000074382"/>
    </source>
</evidence>
<comment type="caution">
    <text evidence="1">The sequence shown here is derived from an EMBL/GenBank/DDBJ whole genome shotgun (WGS) entry which is preliminary data.</text>
</comment>
<protein>
    <submittedName>
        <fullName evidence="1">Uncharacterized protein</fullName>
    </submittedName>
</protein>
<reference evidence="2" key="1">
    <citation type="journal article" date="2017" name="Acta Aliment.">
        <title>Plant polysaccharide degrading enzyme system of Thermpbifida cellulosilytica TB100 revealed by de novo genome project data.</title>
        <authorList>
            <person name="Toth A."/>
            <person name="Baka E."/>
            <person name="Luzics S."/>
            <person name="Bata-Vidacs I."/>
            <person name="Nagy I."/>
            <person name="Balint B."/>
            <person name="Herceg R."/>
            <person name="Olasz F."/>
            <person name="Wilk T."/>
            <person name="Nagy T."/>
            <person name="Kriszt B."/>
            <person name="Nagy I."/>
            <person name="Kukolya J."/>
        </authorList>
    </citation>
    <scope>NUCLEOTIDE SEQUENCE [LARGE SCALE GENOMIC DNA]</scope>
    <source>
        <strain evidence="2">TB100</strain>
    </source>
</reference>